<gene>
    <name evidence="2" type="ORF">Airi02_099320</name>
</gene>
<evidence type="ECO:0000313" key="2">
    <source>
        <dbReference type="EMBL" id="GLY92004.1"/>
    </source>
</evidence>
<dbReference type="Proteomes" id="UP001165074">
    <property type="component" value="Unassembled WGS sequence"/>
</dbReference>
<dbReference type="AlphaFoldDB" id="A0A9W6W608"/>
<accession>A0A9W6W608</accession>
<evidence type="ECO:0000256" key="1">
    <source>
        <dbReference type="SAM" id="Phobius"/>
    </source>
</evidence>
<dbReference type="EMBL" id="BSTK01000024">
    <property type="protein sequence ID" value="GLY92004.1"/>
    <property type="molecule type" value="Genomic_DNA"/>
</dbReference>
<keyword evidence="1" id="KW-1133">Transmembrane helix</keyword>
<sequence length="44" mass="4254">MDLSGLAGAVADDLEAAGPVAVPVALLHAVTPAESVVMIAALRA</sequence>
<organism evidence="2 3">
    <name type="scientific">Actinoallomurus iriomotensis</name>
    <dbReference type="NCBI Taxonomy" id="478107"/>
    <lineage>
        <taxon>Bacteria</taxon>
        <taxon>Bacillati</taxon>
        <taxon>Actinomycetota</taxon>
        <taxon>Actinomycetes</taxon>
        <taxon>Streptosporangiales</taxon>
        <taxon>Thermomonosporaceae</taxon>
        <taxon>Actinoallomurus</taxon>
    </lineage>
</organism>
<keyword evidence="1" id="KW-0472">Membrane</keyword>
<comment type="caution">
    <text evidence="2">The sequence shown here is derived from an EMBL/GenBank/DDBJ whole genome shotgun (WGS) entry which is preliminary data.</text>
</comment>
<evidence type="ECO:0000313" key="3">
    <source>
        <dbReference type="Proteomes" id="UP001165074"/>
    </source>
</evidence>
<reference evidence="2" key="1">
    <citation type="submission" date="2023-03" db="EMBL/GenBank/DDBJ databases">
        <title>Actinoallomurus iriomotensis NBRC 103684.</title>
        <authorList>
            <person name="Ichikawa N."/>
            <person name="Sato H."/>
            <person name="Tonouchi N."/>
        </authorList>
    </citation>
    <scope>NUCLEOTIDE SEQUENCE</scope>
    <source>
        <strain evidence="2">NBRC 103684</strain>
    </source>
</reference>
<proteinExistence type="predicted"/>
<name>A0A9W6W608_9ACTN</name>
<feature type="transmembrane region" description="Helical" evidence="1">
    <location>
        <begin position="20"/>
        <end position="42"/>
    </location>
</feature>
<protein>
    <submittedName>
        <fullName evidence="2">Uncharacterized protein</fullName>
    </submittedName>
</protein>
<keyword evidence="3" id="KW-1185">Reference proteome</keyword>
<keyword evidence="1" id="KW-0812">Transmembrane</keyword>